<keyword evidence="1" id="KW-0175">Coiled coil</keyword>
<feature type="transmembrane region" description="Helical" evidence="2">
    <location>
        <begin position="85"/>
        <end position="106"/>
    </location>
</feature>
<dbReference type="Pfam" id="PF09090">
    <property type="entry name" value="MIF4G_like_2"/>
    <property type="match status" value="1"/>
</dbReference>
<sequence>MKRKEIHHGRHKLTFTLYASCQVSHGEEQNSLRISWRIYGIEHSLWLPMDGNLIVISTWPPGLFTFFFSGEWFTIFFKYLMAETLFSQALPGAFPAVVAGAVRALFEKISDLDMDSRTRLILCVEFTYIMMLMNHVVIDEPCLTDPTSSSSGRGKSGLMCWTFPNGPLSVYLFRRFFKGKYACLTGIKLSREHNASGLEELLPAKVGRAYMYSLEEGKEKTEEHELSAELNRKVKEKQYARDMMSWIEETIYPVHGFEVTLTVVAQTLLDIGSKIFTHLVTVLERYGQVFAKLCPDNDKQVMLLSQVSTYWMMGYRLVSNQAIVRWVFSPENVDQFHVSDQPWEILGNALNKTYNRISDLRKEISSIKKNVLVAEKASANARVELEAAESKLLLVEGEPVLGDDPLKMKRLRTTVEKTGEAEFYCSRCFRVSLQSSRSGSQNQQKQDHCRI</sequence>
<dbReference type="PANTHER" id="PTHR12412">
    <property type="entry name" value="CAP BINDING PROTEIN"/>
    <property type="match status" value="1"/>
</dbReference>
<feature type="transmembrane region" description="Helical" evidence="2">
    <location>
        <begin position="53"/>
        <end position="73"/>
    </location>
</feature>
<dbReference type="Gene3D" id="1.25.40.180">
    <property type="match status" value="1"/>
</dbReference>
<dbReference type="GO" id="GO:0000184">
    <property type="term" value="P:nuclear-transcribed mRNA catabolic process, nonsense-mediated decay"/>
    <property type="evidence" value="ECO:0007669"/>
    <property type="project" value="TreeGrafter"/>
</dbReference>
<proteinExistence type="predicted"/>
<evidence type="ECO:0000259" key="3">
    <source>
        <dbReference type="Pfam" id="PF09090"/>
    </source>
</evidence>
<feature type="transmembrane region" description="Helical" evidence="2">
    <location>
        <begin position="118"/>
        <end position="138"/>
    </location>
</feature>
<reference evidence="4" key="1">
    <citation type="submission" date="2018-11" db="EMBL/GenBank/DDBJ databases">
        <authorList>
            <consortium name="Genoscope - CEA"/>
            <person name="William W."/>
        </authorList>
    </citation>
    <scope>NUCLEOTIDE SEQUENCE</scope>
</reference>
<dbReference type="SUPFAM" id="SSF48371">
    <property type="entry name" value="ARM repeat"/>
    <property type="match status" value="1"/>
</dbReference>
<dbReference type="GO" id="GO:0006406">
    <property type="term" value="P:mRNA export from nucleus"/>
    <property type="evidence" value="ECO:0007669"/>
    <property type="project" value="InterPro"/>
</dbReference>
<keyword evidence="2" id="KW-1133">Transmembrane helix</keyword>
<evidence type="ECO:0000256" key="1">
    <source>
        <dbReference type="SAM" id="Coils"/>
    </source>
</evidence>
<organism evidence="4">
    <name type="scientific">Brassica oleracea</name>
    <name type="common">Wild cabbage</name>
    <dbReference type="NCBI Taxonomy" id="3712"/>
    <lineage>
        <taxon>Eukaryota</taxon>
        <taxon>Viridiplantae</taxon>
        <taxon>Streptophyta</taxon>
        <taxon>Embryophyta</taxon>
        <taxon>Tracheophyta</taxon>
        <taxon>Spermatophyta</taxon>
        <taxon>Magnoliopsida</taxon>
        <taxon>eudicotyledons</taxon>
        <taxon>Gunneridae</taxon>
        <taxon>Pentapetalae</taxon>
        <taxon>rosids</taxon>
        <taxon>malvids</taxon>
        <taxon>Brassicales</taxon>
        <taxon>Brassicaceae</taxon>
        <taxon>Brassiceae</taxon>
        <taxon>Brassica</taxon>
    </lineage>
</organism>
<gene>
    <name evidence="4" type="ORF">BOLC9T54127H</name>
</gene>
<dbReference type="EMBL" id="LR031875">
    <property type="protein sequence ID" value="VDD28804.1"/>
    <property type="molecule type" value="Genomic_DNA"/>
</dbReference>
<evidence type="ECO:0000256" key="2">
    <source>
        <dbReference type="SAM" id="Phobius"/>
    </source>
</evidence>
<dbReference type="PANTHER" id="PTHR12412:SF2">
    <property type="entry name" value="NUCLEAR CAP-BINDING PROTEIN SUBUNIT 1"/>
    <property type="match status" value="1"/>
</dbReference>
<dbReference type="GO" id="GO:0003729">
    <property type="term" value="F:mRNA binding"/>
    <property type="evidence" value="ECO:0007669"/>
    <property type="project" value="TreeGrafter"/>
</dbReference>
<keyword evidence="2" id="KW-0812">Transmembrane</keyword>
<dbReference type="GO" id="GO:0000339">
    <property type="term" value="F:RNA cap binding"/>
    <property type="evidence" value="ECO:0007669"/>
    <property type="project" value="InterPro"/>
</dbReference>
<dbReference type="GO" id="GO:0005846">
    <property type="term" value="C:nuclear cap binding complex"/>
    <property type="evidence" value="ECO:0007669"/>
    <property type="project" value="InterPro"/>
</dbReference>
<name>A0A3P6E0Z5_BRAOL</name>
<dbReference type="InterPro" id="IPR015174">
    <property type="entry name" value="MIF4G-like_typ-2"/>
</dbReference>
<evidence type="ECO:0000313" key="4">
    <source>
        <dbReference type="EMBL" id="VDD28804.1"/>
    </source>
</evidence>
<feature type="coiled-coil region" evidence="1">
    <location>
        <begin position="350"/>
        <end position="377"/>
    </location>
</feature>
<dbReference type="AlphaFoldDB" id="A0A3P6E0Z5"/>
<feature type="domain" description="MIF4G-like type 2" evidence="3">
    <location>
        <begin position="219"/>
        <end position="388"/>
    </location>
</feature>
<dbReference type="InterPro" id="IPR027159">
    <property type="entry name" value="CBP80"/>
</dbReference>
<protein>
    <recommendedName>
        <fullName evidence="3">MIF4G-like type 2 domain-containing protein</fullName>
    </recommendedName>
</protein>
<dbReference type="InterPro" id="IPR016024">
    <property type="entry name" value="ARM-type_fold"/>
</dbReference>
<dbReference type="GO" id="GO:0005634">
    <property type="term" value="C:nucleus"/>
    <property type="evidence" value="ECO:0007669"/>
    <property type="project" value="TreeGrafter"/>
</dbReference>
<keyword evidence="2" id="KW-0472">Membrane</keyword>
<accession>A0A3P6E0Z5</accession>